<organism evidence="6 7">
    <name type="scientific">Microbacterium plantarum</name>
    <dbReference type="NCBI Taxonomy" id="1816425"/>
    <lineage>
        <taxon>Bacteria</taxon>
        <taxon>Bacillati</taxon>
        <taxon>Actinomycetota</taxon>
        <taxon>Actinomycetes</taxon>
        <taxon>Micrococcales</taxon>
        <taxon>Microbacteriaceae</taxon>
        <taxon>Microbacterium</taxon>
    </lineage>
</organism>
<reference evidence="6 7" key="1">
    <citation type="submission" date="2024-08" db="EMBL/GenBank/DDBJ databases">
        <title>Heavy metals resistant antinobacteria isolated from wastewater.</title>
        <authorList>
            <person name="Roman Ponce B."/>
            <person name="Blanco Mercado M.A."/>
            <person name="Avila Aldana I.N."/>
            <person name="Morales Arrieta S."/>
        </authorList>
    </citation>
    <scope>NUCLEOTIDE SEQUENCE [LARGE SCALE GENOMIC DNA]</scope>
    <source>
        <strain evidence="7">sma-1</strain>
    </source>
</reference>
<dbReference type="InterPro" id="IPR039420">
    <property type="entry name" value="WalR-like"/>
</dbReference>
<dbReference type="PANTHER" id="PTHR43214:SF24">
    <property type="entry name" value="TRANSCRIPTIONAL REGULATORY PROTEIN NARL-RELATED"/>
    <property type="match status" value="1"/>
</dbReference>
<evidence type="ECO:0000256" key="3">
    <source>
        <dbReference type="ARBA" id="ARBA00023163"/>
    </source>
</evidence>
<evidence type="ECO:0000256" key="2">
    <source>
        <dbReference type="ARBA" id="ARBA00023125"/>
    </source>
</evidence>
<proteinExistence type="predicted"/>
<keyword evidence="3" id="KW-0804">Transcription</keyword>
<feature type="compositionally biased region" description="Basic and acidic residues" evidence="4">
    <location>
        <begin position="1"/>
        <end position="21"/>
    </location>
</feature>
<evidence type="ECO:0000259" key="5">
    <source>
        <dbReference type="PROSITE" id="PS50043"/>
    </source>
</evidence>
<dbReference type="RefSeq" id="WP_378717941.1">
    <property type="nucleotide sequence ID" value="NZ_JBHLHV010000001.1"/>
</dbReference>
<comment type="caution">
    <text evidence="6">The sequence shown here is derived from an EMBL/GenBank/DDBJ whole genome shotgun (WGS) entry which is preliminary data.</text>
</comment>
<dbReference type="PROSITE" id="PS50043">
    <property type="entry name" value="HTH_LUXR_2"/>
    <property type="match status" value="1"/>
</dbReference>
<dbReference type="CDD" id="cd06170">
    <property type="entry name" value="LuxR_C_like"/>
    <property type="match status" value="1"/>
</dbReference>
<dbReference type="EMBL" id="JBHLHV010000001">
    <property type="protein sequence ID" value="MFB8892588.1"/>
    <property type="molecule type" value="Genomic_DNA"/>
</dbReference>
<dbReference type="Pfam" id="PF00196">
    <property type="entry name" value="GerE"/>
    <property type="match status" value="1"/>
</dbReference>
<dbReference type="Proteomes" id="UP001589643">
    <property type="component" value="Unassembled WGS sequence"/>
</dbReference>
<dbReference type="SUPFAM" id="SSF46894">
    <property type="entry name" value="C-terminal effector domain of the bipartite response regulators"/>
    <property type="match status" value="1"/>
</dbReference>
<sequence>MARRGNPEQSRRGDDEGHDVVGDETLPDAVADALIDGRSIVMGGPLGSGKSFLRSRVVDALRHRGEDPIVVRASAVLRRTYANVLEAVSDPRALTLLGDGSPATPPIVVVDDAQELDAVSLAALFRAVHSGRATVLMAVTEPRLPTSSTDEVVDVIHDLWLSGSADRIELPRLSPRDADRLLSVFAPDDPFDSVARATILWSADGSRLLLRALVDASLAALAEGRDPLVAIADGAAHGSLGAVLHAHVRDLDDDQLRALILIDRAPGISRADATRLVPAAVVNELRACGLVYDDGSASHRLSANRVLARAAERVCGRERSEAVISDALDRLHRDDGRWWSAPLARLLADRWVRTVARPSDLDDVSLGFVERVILSAAREANGVGEAADAVAYAAWITSDVDAPAIRLEHRLAEASLGGGRAVLPVLDLAENERRQAPTLMTARLADGAQAADVRHIVADDALVRSREAVADLRLRDAVVLTEHVRRDPTTSLFRDRVDVELLAGMARAYLGETAAMREALDRATRLFTSGASFEDTLDRLAARSYDLACHTVAGTDDRETVERLAFERDMAVRAGGPALAAASLAAVLVEVRNGRALAARRELRAAAERAPHLGSESLAMIELETAYALALFDHPREARQLLGSVDVTSAASRMLRHSFAATSSVVAAAEGRISEAHAHAADAWALSSVTDAVMLQIRDVHRLAVLGHPHVEQTLEVVRGIIGRVEAPCGHALMRDAESAAADGERAVELSAGVLRRLRAALSLREGRDVTAEASQPASSALLTAREREIAHLVADGLSNRRIAEVLFVSVRTVESHIYQARAKVGASTRRELGAAVAGEARPEKKPTSPPSQMNARR</sequence>
<protein>
    <submittedName>
        <fullName evidence="6">LuxR C-terminal-related transcriptional regulator</fullName>
    </submittedName>
</protein>
<keyword evidence="1" id="KW-0805">Transcription regulation</keyword>
<dbReference type="InterPro" id="IPR036388">
    <property type="entry name" value="WH-like_DNA-bd_sf"/>
</dbReference>
<feature type="region of interest" description="Disordered" evidence="4">
    <location>
        <begin position="830"/>
        <end position="858"/>
    </location>
</feature>
<dbReference type="InterPro" id="IPR016032">
    <property type="entry name" value="Sig_transdc_resp-reg_C-effctor"/>
</dbReference>
<dbReference type="SMART" id="SM00421">
    <property type="entry name" value="HTH_LUXR"/>
    <property type="match status" value="1"/>
</dbReference>
<keyword evidence="7" id="KW-1185">Reference proteome</keyword>
<dbReference type="Gene3D" id="1.10.10.10">
    <property type="entry name" value="Winged helix-like DNA-binding domain superfamily/Winged helix DNA-binding domain"/>
    <property type="match status" value="1"/>
</dbReference>
<accession>A0ABV5ERJ9</accession>
<evidence type="ECO:0000313" key="6">
    <source>
        <dbReference type="EMBL" id="MFB8892588.1"/>
    </source>
</evidence>
<feature type="domain" description="HTH luxR-type" evidence="5">
    <location>
        <begin position="776"/>
        <end position="841"/>
    </location>
</feature>
<evidence type="ECO:0000256" key="4">
    <source>
        <dbReference type="SAM" id="MobiDB-lite"/>
    </source>
</evidence>
<evidence type="ECO:0000313" key="7">
    <source>
        <dbReference type="Proteomes" id="UP001589643"/>
    </source>
</evidence>
<dbReference type="PRINTS" id="PR00038">
    <property type="entry name" value="HTHLUXR"/>
</dbReference>
<gene>
    <name evidence="6" type="ORF">AB7P39_06975</name>
</gene>
<dbReference type="SUPFAM" id="SSF52540">
    <property type="entry name" value="P-loop containing nucleoside triphosphate hydrolases"/>
    <property type="match status" value="1"/>
</dbReference>
<dbReference type="PANTHER" id="PTHR43214">
    <property type="entry name" value="TWO-COMPONENT RESPONSE REGULATOR"/>
    <property type="match status" value="1"/>
</dbReference>
<dbReference type="InterPro" id="IPR000792">
    <property type="entry name" value="Tscrpt_reg_LuxR_C"/>
</dbReference>
<evidence type="ECO:0000256" key="1">
    <source>
        <dbReference type="ARBA" id="ARBA00023015"/>
    </source>
</evidence>
<feature type="region of interest" description="Disordered" evidence="4">
    <location>
        <begin position="1"/>
        <end position="23"/>
    </location>
</feature>
<keyword evidence="2" id="KW-0238">DNA-binding</keyword>
<dbReference type="InterPro" id="IPR027417">
    <property type="entry name" value="P-loop_NTPase"/>
</dbReference>
<name>A0ABV5ERJ9_9MICO</name>